<feature type="transmembrane region" description="Helical" evidence="5">
    <location>
        <begin position="568"/>
        <end position="586"/>
    </location>
</feature>
<feature type="transmembrane region" description="Helical" evidence="5">
    <location>
        <begin position="333"/>
        <end position="351"/>
    </location>
</feature>
<evidence type="ECO:0000256" key="3">
    <source>
        <dbReference type="ARBA" id="ARBA00022989"/>
    </source>
</evidence>
<dbReference type="GO" id="GO:0022857">
    <property type="term" value="F:transmembrane transporter activity"/>
    <property type="evidence" value="ECO:0007669"/>
    <property type="project" value="InterPro"/>
</dbReference>
<feature type="transmembrane region" description="Helical" evidence="5">
    <location>
        <begin position="625"/>
        <end position="647"/>
    </location>
</feature>
<comment type="caution">
    <text evidence="6">The sequence shown here is derived from an EMBL/GenBank/DDBJ whole genome shotgun (WGS) entry which is preliminary data.</text>
</comment>
<feature type="transmembrane region" description="Helical" evidence="5">
    <location>
        <begin position="203"/>
        <end position="225"/>
    </location>
</feature>
<feature type="transmembrane region" description="Helical" evidence="5">
    <location>
        <begin position="668"/>
        <end position="685"/>
    </location>
</feature>
<dbReference type="PANTHER" id="PTHR23507:SF1">
    <property type="entry name" value="FI18259P1-RELATED"/>
    <property type="match status" value="1"/>
</dbReference>
<proteinExistence type="predicted"/>
<feature type="transmembrane region" description="Helical" evidence="5">
    <location>
        <begin position="165"/>
        <end position="191"/>
    </location>
</feature>
<dbReference type="InterPro" id="IPR036259">
    <property type="entry name" value="MFS_trans_sf"/>
</dbReference>
<evidence type="ECO:0000313" key="6">
    <source>
        <dbReference type="EMBL" id="CAH0100718.1"/>
    </source>
</evidence>
<evidence type="ECO:0000256" key="2">
    <source>
        <dbReference type="ARBA" id="ARBA00022692"/>
    </source>
</evidence>
<keyword evidence="4 5" id="KW-0472">Membrane</keyword>
<feature type="transmembrane region" description="Helical" evidence="5">
    <location>
        <begin position="691"/>
        <end position="712"/>
    </location>
</feature>
<reference evidence="6" key="1">
    <citation type="submission" date="2021-11" db="EMBL/GenBank/DDBJ databases">
        <authorList>
            <person name="Schell T."/>
        </authorList>
    </citation>
    <scope>NUCLEOTIDE SEQUENCE</scope>
    <source>
        <strain evidence="6">M5</strain>
    </source>
</reference>
<feature type="transmembrane region" description="Helical" evidence="5">
    <location>
        <begin position="108"/>
        <end position="126"/>
    </location>
</feature>
<dbReference type="PANTHER" id="PTHR23507">
    <property type="entry name" value="ZGC:174356"/>
    <property type="match status" value="1"/>
</dbReference>
<gene>
    <name evidence="6" type="ORF">DGAL_LOCUS3006</name>
</gene>
<dbReference type="OrthoDB" id="3026777at2759"/>
<feature type="transmembrane region" description="Helical" evidence="5">
    <location>
        <begin position="138"/>
        <end position="159"/>
    </location>
</feature>
<dbReference type="Proteomes" id="UP000789390">
    <property type="component" value="Unassembled WGS sequence"/>
</dbReference>
<feature type="transmembrane region" description="Helical" evidence="5">
    <location>
        <begin position="291"/>
        <end position="313"/>
    </location>
</feature>
<dbReference type="Gene3D" id="1.20.1250.20">
    <property type="entry name" value="MFS general substrate transporter like domains"/>
    <property type="match status" value="2"/>
</dbReference>
<dbReference type="GO" id="GO:0016020">
    <property type="term" value="C:membrane"/>
    <property type="evidence" value="ECO:0007669"/>
    <property type="project" value="UniProtKB-SubCell"/>
</dbReference>
<dbReference type="Pfam" id="PF07690">
    <property type="entry name" value="MFS_1"/>
    <property type="match status" value="2"/>
</dbReference>
<dbReference type="SUPFAM" id="SSF103473">
    <property type="entry name" value="MFS general substrate transporter"/>
    <property type="match status" value="2"/>
</dbReference>
<keyword evidence="2 5" id="KW-0812">Transmembrane</keyword>
<feature type="transmembrane region" description="Helical" evidence="5">
    <location>
        <begin position="358"/>
        <end position="383"/>
    </location>
</feature>
<keyword evidence="3 5" id="KW-1133">Transmembrane helix</keyword>
<evidence type="ECO:0000256" key="4">
    <source>
        <dbReference type="ARBA" id="ARBA00023136"/>
    </source>
</evidence>
<sequence length="940" mass="105280">MPEIISEQTNGNDGTASSAILTETVSTTPFQNAFENIKKTLGHVTLEPMLFLKMVAEGNVIVIADTLQIERACRVNLNYSQEDCLSMDDGNHSHIQEAVQVYQNTFNYYQSLMASLLPVLVILFAGSISDQYGRKLPMVIVLGGFVVYAIIYIIMILNPSWPVEVLYAASIAVNATGSWVVFNMAVCSYLADITPIGTRTKRMGWMDAVWYMGGPIGTVMGVWLYRAFGYVAVFAVSASLWFTCLIYTVAVVKESVVQSTETTPKRKPFQFVLDLGRAASKCYPHQGRLHLFWLMVIKLGVFLVQGHQVYLWSRRVLGWDATQYSNWSGANEVFHQVGMVFWVGWASFYHLSDYTVAAFGLVSIALWNIVLACITGPSMWWLVIIATLSGVLKSSIEPALRALITSIPDKCDIGKIFAFLGLLESIWLTVDRSIYTHLYNALILPFPQINYVVEANNENMSAQENMQEVISQPPADCNGEHSTKIPLNPIKTIIGQLKNVMGQVTLEPMLFVKMVAEGNVVVIIDTLQLDRVCRVNLNYSDEDCIVMDDGNHSHIQETVQVYQNTFNFYQGFLASILPVLIVLFAGSISDQYGRKLPMIAALCGYVAFALVYIVTIFNPSWPVEVLYAGSIVINLGGTWVVFNMAVYSYLADITPIRTRTKRMGLLDAIWYMGGPIGTIMGVWLYRVYGYIAVFTMSAILWSSCVVYTLVVVKESVVQQKTTQKEKPFKFVLDLGRAAFKRYPNRGRLHLFLLMGIKLGIYLVQGHQVYLWARRVLGWNVTQYSNWSGANDALRQVGMVVLLGLASSYKLSDYTVAIFGLISIALWNIMSICITGPSLWWMVIIATLVGAFKCSIEPALRALITSIPDKRDVGKILGFLGLLESVWFSIDMTIFTYLYNSSIETFPQMNYVVGSAFAIILILALIVLKRDWEKRRKPINI</sequence>
<dbReference type="EMBL" id="CAKKLH010000044">
    <property type="protein sequence ID" value="CAH0100718.1"/>
    <property type="molecule type" value="Genomic_DNA"/>
</dbReference>
<dbReference type="AlphaFoldDB" id="A0A8J2RE06"/>
<protein>
    <submittedName>
        <fullName evidence="6">Uncharacterized protein</fullName>
    </submittedName>
</protein>
<feature type="transmembrane region" description="Helical" evidence="5">
    <location>
        <begin position="792"/>
        <end position="808"/>
    </location>
</feature>
<feature type="transmembrane region" description="Helical" evidence="5">
    <location>
        <begin position="598"/>
        <end position="619"/>
    </location>
</feature>
<feature type="transmembrane region" description="Helical" evidence="5">
    <location>
        <begin position="875"/>
        <end position="898"/>
    </location>
</feature>
<feature type="transmembrane region" description="Helical" evidence="5">
    <location>
        <begin position="839"/>
        <end position="863"/>
    </location>
</feature>
<name>A0A8J2RE06_9CRUS</name>
<feature type="transmembrane region" description="Helical" evidence="5">
    <location>
        <begin position="815"/>
        <end position="833"/>
    </location>
</feature>
<feature type="transmembrane region" description="Helical" evidence="5">
    <location>
        <begin position="231"/>
        <end position="252"/>
    </location>
</feature>
<evidence type="ECO:0000256" key="1">
    <source>
        <dbReference type="ARBA" id="ARBA00004141"/>
    </source>
</evidence>
<evidence type="ECO:0000256" key="5">
    <source>
        <dbReference type="SAM" id="Phobius"/>
    </source>
</evidence>
<dbReference type="InterPro" id="IPR011701">
    <property type="entry name" value="MFS"/>
</dbReference>
<evidence type="ECO:0000313" key="7">
    <source>
        <dbReference type="Proteomes" id="UP000789390"/>
    </source>
</evidence>
<feature type="transmembrane region" description="Helical" evidence="5">
    <location>
        <begin position="750"/>
        <end position="772"/>
    </location>
</feature>
<accession>A0A8J2RE06</accession>
<comment type="subcellular location">
    <subcellularLocation>
        <location evidence="1">Membrane</location>
        <topology evidence="1">Multi-pass membrane protein</topology>
    </subcellularLocation>
</comment>
<keyword evidence="7" id="KW-1185">Reference proteome</keyword>
<feature type="transmembrane region" description="Helical" evidence="5">
    <location>
        <begin position="910"/>
        <end position="927"/>
    </location>
</feature>
<organism evidence="6 7">
    <name type="scientific">Daphnia galeata</name>
    <dbReference type="NCBI Taxonomy" id="27404"/>
    <lineage>
        <taxon>Eukaryota</taxon>
        <taxon>Metazoa</taxon>
        <taxon>Ecdysozoa</taxon>
        <taxon>Arthropoda</taxon>
        <taxon>Crustacea</taxon>
        <taxon>Branchiopoda</taxon>
        <taxon>Diplostraca</taxon>
        <taxon>Cladocera</taxon>
        <taxon>Anomopoda</taxon>
        <taxon>Daphniidae</taxon>
        <taxon>Daphnia</taxon>
    </lineage>
</organism>